<proteinExistence type="predicted"/>
<name>A0A1I7WIE4_HETBA</name>
<accession>A0A1I7WIE4</accession>
<sequence>MAVCEYTSELFLFYDTIILRQLIYEMNQYLLLKYFFLDNKLNVLLTKFLIFPIKRNLMSLQQNLNLVRKFMWLTSLYVSFGEKSVILMKNMKT</sequence>
<evidence type="ECO:0000313" key="1">
    <source>
        <dbReference type="Proteomes" id="UP000095283"/>
    </source>
</evidence>
<keyword evidence="1" id="KW-1185">Reference proteome</keyword>
<dbReference type="Proteomes" id="UP000095283">
    <property type="component" value="Unplaced"/>
</dbReference>
<protein>
    <submittedName>
        <fullName evidence="2">Uncharacterized protein</fullName>
    </submittedName>
</protein>
<reference evidence="2" key="1">
    <citation type="submission" date="2016-11" db="UniProtKB">
        <authorList>
            <consortium name="WormBaseParasite"/>
        </authorList>
    </citation>
    <scope>IDENTIFICATION</scope>
</reference>
<organism evidence="1 2">
    <name type="scientific">Heterorhabditis bacteriophora</name>
    <name type="common">Entomopathogenic nematode worm</name>
    <dbReference type="NCBI Taxonomy" id="37862"/>
    <lineage>
        <taxon>Eukaryota</taxon>
        <taxon>Metazoa</taxon>
        <taxon>Ecdysozoa</taxon>
        <taxon>Nematoda</taxon>
        <taxon>Chromadorea</taxon>
        <taxon>Rhabditida</taxon>
        <taxon>Rhabditina</taxon>
        <taxon>Rhabditomorpha</taxon>
        <taxon>Strongyloidea</taxon>
        <taxon>Heterorhabditidae</taxon>
        <taxon>Heterorhabditis</taxon>
    </lineage>
</organism>
<dbReference type="WBParaSite" id="Hba_04763">
    <property type="protein sequence ID" value="Hba_04763"/>
    <property type="gene ID" value="Hba_04763"/>
</dbReference>
<dbReference type="AlphaFoldDB" id="A0A1I7WIE4"/>
<evidence type="ECO:0000313" key="2">
    <source>
        <dbReference type="WBParaSite" id="Hba_04763"/>
    </source>
</evidence>